<feature type="non-terminal residue" evidence="3">
    <location>
        <position position="145"/>
    </location>
</feature>
<feature type="compositionally biased region" description="Low complexity" evidence="2">
    <location>
        <begin position="68"/>
        <end position="95"/>
    </location>
</feature>
<dbReference type="AlphaFoldDB" id="A0A1B6FRI7"/>
<protein>
    <submittedName>
        <fullName evidence="3">Uncharacterized protein</fullName>
    </submittedName>
</protein>
<gene>
    <name evidence="3" type="ORF">g.20379</name>
</gene>
<keyword evidence="1" id="KW-0175">Coiled coil</keyword>
<sequence>STSDSEQPYMSNRQKFRLKYMQEMQKMASLEAKRKSIQEDNSSVGKGMESIDLVSNSCGNLANSIATPNTSLNISNTLNTSILSSSSPNDSKNSSVNLSIGSANSTSDSEQPYMSNRQKFRLKYMQEMQEMASLEAKRKSIQEDN</sequence>
<feature type="non-terminal residue" evidence="3">
    <location>
        <position position="1"/>
    </location>
</feature>
<reference evidence="3" key="1">
    <citation type="submission" date="2015-11" db="EMBL/GenBank/DDBJ databases">
        <title>De novo transcriptome assembly of four potential Pierce s Disease insect vectors from Arizona vineyards.</title>
        <authorList>
            <person name="Tassone E.E."/>
        </authorList>
    </citation>
    <scope>NUCLEOTIDE SEQUENCE</scope>
</reference>
<feature type="compositionally biased region" description="Polar residues" evidence="2">
    <location>
        <begin position="96"/>
        <end position="114"/>
    </location>
</feature>
<evidence type="ECO:0000256" key="2">
    <source>
        <dbReference type="SAM" id="MobiDB-lite"/>
    </source>
</evidence>
<feature type="region of interest" description="Disordered" evidence="2">
    <location>
        <begin position="68"/>
        <end position="114"/>
    </location>
</feature>
<feature type="coiled-coil region" evidence="1">
    <location>
        <begin position="117"/>
        <end position="144"/>
    </location>
</feature>
<evidence type="ECO:0000313" key="3">
    <source>
        <dbReference type="EMBL" id="JAS52798.1"/>
    </source>
</evidence>
<evidence type="ECO:0000256" key="1">
    <source>
        <dbReference type="SAM" id="Coils"/>
    </source>
</evidence>
<organism evidence="3">
    <name type="scientific">Cuerna arida</name>
    <dbReference type="NCBI Taxonomy" id="1464854"/>
    <lineage>
        <taxon>Eukaryota</taxon>
        <taxon>Metazoa</taxon>
        <taxon>Ecdysozoa</taxon>
        <taxon>Arthropoda</taxon>
        <taxon>Hexapoda</taxon>
        <taxon>Insecta</taxon>
        <taxon>Pterygota</taxon>
        <taxon>Neoptera</taxon>
        <taxon>Paraneoptera</taxon>
        <taxon>Hemiptera</taxon>
        <taxon>Auchenorrhyncha</taxon>
        <taxon>Membracoidea</taxon>
        <taxon>Cicadellidae</taxon>
        <taxon>Cicadellinae</taxon>
        <taxon>Proconiini</taxon>
        <taxon>Cuerna</taxon>
    </lineage>
</organism>
<accession>A0A1B6FRI7</accession>
<dbReference type="EMBL" id="GECZ01016971">
    <property type="protein sequence ID" value="JAS52798.1"/>
    <property type="molecule type" value="Transcribed_RNA"/>
</dbReference>
<name>A0A1B6FRI7_9HEMI</name>
<proteinExistence type="predicted"/>